<dbReference type="Proteomes" id="UP001331936">
    <property type="component" value="Unassembled WGS sequence"/>
</dbReference>
<dbReference type="PANTHER" id="PTHR11941:SF75">
    <property type="entry name" value="ENOYL-COA HYDRATASE_ISOMERASE FAMILY PROTEIN"/>
    <property type="match status" value="1"/>
</dbReference>
<proteinExistence type="predicted"/>
<sequence length="220" mass="23687">MPSITHDGPIWTLDLGDDENRFGPDWISSVDKGLDDLEAGTEPAALVTVGSGKFYSNGLDLDWLGQHLDEYVHYVARVQALFARVLTLPVPTVAAVNGHAFGAGAMLALAHDYRVMRDDRGYLCFPEVDINIPFTAGMSALITAKLTPRTALTAMTTGRRYGGRQAREDGLVDATAELETLQSAAVDLVRPLAGKDRTTLGTIKNTMFAAVVDTLRQPVG</sequence>
<dbReference type="Pfam" id="PF00378">
    <property type="entry name" value="ECH_1"/>
    <property type="match status" value="1"/>
</dbReference>
<keyword evidence="2" id="KW-1185">Reference proteome</keyword>
<dbReference type="EMBL" id="JAUZMZ010000047">
    <property type="protein sequence ID" value="MEE2032538.1"/>
    <property type="molecule type" value="Genomic_DNA"/>
</dbReference>
<dbReference type="PANTHER" id="PTHR11941">
    <property type="entry name" value="ENOYL-COA HYDRATASE-RELATED"/>
    <property type="match status" value="1"/>
</dbReference>
<evidence type="ECO:0000313" key="1">
    <source>
        <dbReference type="EMBL" id="MEE2032538.1"/>
    </source>
</evidence>
<name>A0ABU7JR81_9NOCA</name>
<reference evidence="1 2" key="1">
    <citation type="submission" date="2023-08" db="EMBL/GenBank/DDBJ databases">
        <authorList>
            <person name="Girao M."/>
            <person name="Carvalho M.F."/>
        </authorList>
    </citation>
    <scope>NUCLEOTIDE SEQUENCE [LARGE SCALE GENOMIC DNA]</scope>
    <source>
        <strain evidence="1 2">CC-R104</strain>
    </source>
</reference>
<dbReference type="CDD" id="cd06558">
    <property type="entry name" value="crotonase-like"/>
    <property type="match status" value="1"/>
</dbReference>
<evidence type="ECO:0000313" key="2">
    <source>
        <dbReference type="Proteomes" id="UP001331936"/>
    </source>
</evidence>
<dbReference type="Gene3D" id="3.90.226.10">
    <property type="entry name" value="2-enoyl-CoA Hydratase, Chain A, domain 1"/>
    <property type="match status" value="1"/>
</dbReference>
<comment type="caution">
    <text evidence="1">The sequence shown here is derived from an EMBL/GenBank/DDBJ whole genome shotgun (WGS) entry which is preliminary data.</text>
</comment>
<dbReference type="SUPFAM" id="SSF52096">
    <property type="entry name" value="ClpP/crotonase"/>
    <property type="match status" value="1"/>
</dbReference>
<dbReference type="RefSeq" id="WP_330151954.1">
    <property type="nucleotide sequence ID" value="NZ_JAUZMZ010000047.1"/>
</dbReference>
<dbReference type="InterPro" id="IPR001753">
    <property type="entry name" value="Enoyl-CoA_hydra/iso"/>
</dbReference>
<protein>
    <submittedName>
        <fullName evidence="1">Enoyl-CoA hydratase-related protein</fullName>
    </submittedName>
</protein>
<accession>A0ABU7JR81</accession>
<organism evidence="1 2">
    <name type="scientific">Rhodococcus chondri</name>
    <dbReference type="NCBI Taxonomy" id="3065941"/>
    <lineage>
        <taxon>Bacteria</taxon>
        <taxon>Bacillati</taxon>
        <taxon>Actinomycetota</taxon>
        <taxon>Actinomycetes</taxon>
        <taxon>Mycobacteriales</taxon>
        <taxon>Nocardiaceae</taxon>
        <taxon>Rhodococcus</taxon>
    </lineage>
</organism>
<gene>
    <name evidence="1" type="ORF">Q8814_10510</name>
</gene>
<dbReference type="InterPro" id="IPR029045">
    <property type="entry name" value="ClpP/crotonase-like_dom_sf"/>
</dbReference>